<comment type="caution">
    <text evidence="4">The sequence shown here is derived from an EMBL/GenBank/DDBJ whole genome shotgun (WGS) entry which is preliminary data.</text>
</comment>
<gene>
    <name evidence="4" type="ORF">HND93_26695</name>
</gene>
<dbReference type="SUPFAM" id="SSF111369">
    <property type="entry name" value="HlyD-like secretion proteins"/>
    <property type="match status" value="1"/>
</dbReference>
<protein>
    <submittedName>
        <fullName evidence="4">Efflux RND transporter periplasmic adaptor subunit</fullName>
    </submittedName>
</protein>
<feature type="region of interest" description="Disordered" evidence="2">
    <location>
        <begin position="1"/>
        <end position="39"/>
    </location>
</feature>
<accession>A0ABX2TG50</accession>
<keyword evidence="3" id="KW-0472">Membrane</keyword>
<dbReference type="PANTHER" id="PTHR30469:SF15">
    <property type="entry name" value="HLYD FAMILY OF SECRETION PROTEINS"/>
    <property type="match status" value="1"/>
</dbReference>
<dbReference type="Gene3D" id="2.40.420.20">
    <property type="match status" value="1"/>
</dbReference>
<evidence type="ECO:0000313" key="4">
    <source>
        <dbReference type="EMBL" id="NYZ23306.1"/>
    </source>
</evidence>
<dbReference type="NCBIfam" id="TIGR01730">
    <property type="entry name" value="RND_mfp"/>
    <property type="match status" value="1"/>
</dbReference>
<dbReference type="Gene3D" id="2.40.30.170">
    <property type="match status" value="1"/>
</dbReference>
<feature type="transmembrane region" description="Helical" evidence="3">
    <location>
        <begin position="44"/>
        <end position="65"/>
    </location>
</feature>
<evidence type="ECO:0000313" key="5">
    <source>
        <dbReference type="Proteomes" id="UP000584642"/>
    </source>
</evidence>
<dbReference type="Proteomes" id="UP000584642">
    <property type="component" value="Unassembled WGS sequence"/>
</dbReference>
<dbReference type="EMBL" id="JABFDB010000025">
    <property type="protein sequence ID" value="NYZ23306.1"/>
    <property type="molecule type" value="Genomic_DNA"/>
</dbReference>
<dbReference type="Gene3D" id="1.10.287.470">
    <property type="entry name" value="Helix hairpin bin"/>
    <property type="match status" value="1"/>
</dbReference>
<evidence type="ECO:0000256" key="1">
    <source>
        <dbReference type="ARBA" id="ARBA00009477"/>
    </source>
</evidence>
<evidence type="ECO:0000256" key="2">
    <source>
        <dbReference type="SAM" id="MobiDB-lite"/>
    </source>
</evidence>
<evidence type="ECO:0000256" key="3">
    <source>
        <dbReference type="SAM" id="Phobius"/>
    </source>
</evidence>
<comment type="similarity">
    <text evidence="1">Belongs to the membrane fusion protein (MFP) (TC 8.A.1) family.</text>
</comment>
<dbReference type="Gene3D" id="2.40.50.100">
    <property type="match status" value="1"/>
</dbReference>
<organism evidence="4 5">
    <name type="scientific">Azospirillum oleiclasticum</name>
    <dbReference type="NCBI Taxonomy" id="2735135"/>
    <lineage>
        <taxon>Bacteria</taxon>
        <taxon>Pseudomonadati</taxon>
        <taxon>Pseudomonadota</taxon>
        <taxon>Alphaproteobacteria</taxon>
        <taxon>Rhodospirillales</taxon>
        <taxon>Azospirillaceae</taxon>
        <taxon>Azospirillum</taxon>
    </lineage>
</organism>
<dbReference type="PANTHER" id="PTHR30469">
    <property type="entry name" value="MULTIDRUG RESISTANCE PROTEIN MDTA"/>
    <property type="match status" value="1"/>
</dbReference>
<sequence>MSTAAIPRTANRQATSYGLPEPPEHEPLIGTRPPSRPRRHGRRVVLVLAAVAVTGAAVFVHRFGWPHPAEASTATPSAFAVERSGPAILDATVRAEISARVQGQLVAVHADRNDRVAAGTPLARIASDDREAQLRAATASHEAALRAVTEARAEQDRASAGLANLRATFQRQAALRDRGWSTRADFDAAQAALAQGEAELARTGASVARAEARVREAAATEAAGRAMLDDTLLRAPFAGIVVARDRGLGDLVTPGATILQLVDPGTVVMTARFDESLIGDLHPGQPARIAFPSEPGRETPGRVLRLGRLVDTETREFTADIRPDRLPVNWAIGQRGTAAVTVETRADALTVPVHYVVWRDGRPGLWFLIGGRAHWRPVTLGPSSGNRVQVLEGMEPGDVVLGPSGVYEWMRVSRAAPAAGTGS</sequence>
<keyword evidence="5" id="KW-1185">Reference proteome</keyword>
<dbReference type="RefSeq" id="WP_180285070.1">
    <property type="nucleotide sequence ID" value="NZ_JABFDB010000025.1"/>
</dbReference>
<proteinExistence type="inferred from homology"/>
<reference evidence="4 5" key="1">
    <citation type="submission" date="2020-05" db="EMBL/GenBank/DDBJ databases">
        <title>Azospirillum oleiclasticum sp. nov, a nitrogen-fixing and heavy crude oil-emulsifying bacterium isolated from the crude oil of Yumen Oilfield.</title>
        <authorList>
            <person name="Wu D."/>
            <person name="Cai M."/>
            <person name="Zhang X."/>
        </authorList>
    </citation>
    <scope>NUCLEOTIDE SEQUENCE [LARGE SCALE GENOMIC DNA]</scope>
    <source>
        <strain evidence="4 5">ROY-1-1-2</strain>
    </source>
</reference>
<name>A0ABX2TG50_9PROT</name>
<dbReference type="InterPro" id="IPR006143">
    <property type="entry name" value="RND_pump_MFP"/>
</dbReference>
<keyword evidence="3" id="KW-0812">Transmembrane</keyword>
<keyword evidence="3" id="KW-1133">Transmembrane helix</keyword>